<dbReference type="PANTHER" id="PTHR20371:SF1">
    <property type="entry name" value="ENOLASE-PHOSPHATASE E1"/>
    <property type="match status" value="1"/>
</dbReference>
<dbReference type="NCBIfam" id="TIGR01691">
    <property type="entry name" value="enolase-ppase"/>
    <property type="match status" value="1"/>
</dbReference>
<keyword evidence="1 4" id="KW-0028">Amino-acid biosynthesis</keyword>
<dbReference type="Gene3D" id="1.10.720.60">
    <property type="match status" value="1"/>
</dbReference>
<comment type="catalytic activity">
    <reaction evidence="4">
        <text>5-methylsulfanyl-2,3-dioxopentyl phosphate + H2O = 1,2-dihydroxy-5-(methylsulfanyl)pent-1-en-3-one + phosphate</text>
        <dbReference type="Rhea" id="RHEA:21700"/>
        <dbReference type="ChEBI" id="CHEBI:15377"/>
        <dbReference type="ChEBI" id="CHEBI:43474"/>
        <dbReference type="ChEBI" id="CHEBI:49252"/>
        <dbReference type="ChEBI" id="CHEBI:58828"/>
        <dbReference type="EC" id="3.1.3.77"/>
    </reaction>
</comment>
<evidence type="ECO:0000313" key="5">
    <source>
        <dbReference type="EMBL" id="GAA3391226.1"/>
    </source>
</evidence>
<evidence type="ECO:0000313" key="6">
    <source>
        <dbReference type="Proteomes" id="UP001501676"/>
    </source>
</evidence>
<proteinExistence type="inferred from homology"/>
<keyword evidence="4" id="KW-0479">Metal-binding</keyword>
<dbReference type="CDD" id="cd01629">
    <property type="entry name" value="HAD_EP"/>
    <property type="match status" value="1"/>
</dbReference>
<comment type="subunit">
    <text evidence="4">Monomer.</text>
</comment>
<dbReference type="EMBL" id="BAAAYN010000031">
    <property type="protein sequence ID" value="GAA3391226.1"/>
    <property type="molecule type" value="Genomic_DNA"/>
</dbReference>
<dbReference type="InterPro" id="IPR036412">
    <property type="entry name" value="HAD-like_sf"/>
</dbReference>
<dbReference type="InterPro" id="IPR023214">
    <property type="entry name" value="HAD_sf"/>
</dbReference>
<comment type="cofactor">
    <cofactor evidence="4">
        <name>Mg(2+)</name>
        <dbReference type="ChEBI" id="CHEBI:18420"/>
    </cofactor>
    <text evidence="4">Binds 1 Mg(2+) ion per subunit.</text>
</comment>
<dbReference type="Pfam" id="PF00702">
    <property type="entry name" value="Hydrolase"/>
    <property type="match status" value="1"/>
</dbReference>
<dbReference type="SFLD" id="SFLDG01129">
    <property type="entry name" value="C1.5:_HAD__Beta-PGM__Phosphata"/>
    <property type="match status" value="1"/>
</dbReference>
<dbReference type="SUPFAM" id="SSF56784">
    <property type="entry name" value="HAD-like"/>
    <property type="match status" value="1"/>
</dbReference>
<dbReference type="Proteomes" id="UP001501676">
    <property type="component" value="Unassembled WGS sequence"/>
</dbReference>
<evidence type="ECO:0000256" key="2">
    <source>
        <dbReference type="ARBA" id="ARBA00022801"/>
    </source>
</evidence>
<dbReference type="Gene3D" id="3.40.50.1000">
    <property type="entry name" value="HAD superfamily/HAD-like"/>
    <property type="match status" value="1"/>
</dbReference>
<dbReference type="HAMAP" id="MF_01681">
    <property type="entry name" value="Salvage_MtnC"/>
    <property type="match status" value="1"/>
</dbReference>
<keyword evidence="4" id="KW-0460">Magnesium</keyword>
<comment type="function">
    <text evidence="4">Bifunctional enzyme that catalyzes the enolization of 2,3-diketo-5-methylthiopentyl-1-phosphate (DK-MTP-1-P) into the intermediate 2-hydroxy-3-keto-5-methylthiopentenyl-1-phosphate (HK-MTPenyl-1-P), which is then dephosphorylated to form the acireductone 1,2-dihydroxy-3-keto-5-methylthiopentene (DHK-MTPene).</text>
</comment>
<comment type="pathway">
    <text evidence="4">Amino-acid biosynthesis; L-methionine biosynthesis via salvage pathway; L-methionine from S-methyl-5-thio-alpha-D-ribose 1-phosphate: step 4/6.</text>
</comment>
<dbReference type="PANTHER" id="PTHR20371">
    <property type="entry name" value="ENOLASE-PHOSPHATASE E1"/>
    <property type="match status" value="1"/>
</dbReference>
<dbReference type="InterPro" id="IPR023943">
    <property type="entry name" value="Enolase-ppase_E1"/>
</dbReference>
<organism evidence="5 6">
    <name type="scientific">Cryptosporangium minutisporangium</name>
    <dbReference type="NCBI Taxonomy" id="113569"/>
    <lineage>
        <taxon>Bacteria</taxon>
        <taxon>Bacillati</taxon>
        <taxon>Actinomycetota</taxon>
        <taxon>Actinomycetes</taxon>
        <taxon>Cryptosporangiales</taxon>
        <taxon>Cryptosporangiaceae</taxon>
        <taxon>Cryptosporangium</taxon>
    </lineage>
</organism>
<dbReference type="SFLD" id="SFLDS00003">
    <property type="entry name" value="Haloacid_Dehalogenase"/>
    <property type="match status" value="1"/>
</dbReference>
<protein>
    <recommendedName>
        <fullName evidence="4">Enolase-phosphatase E1</fullName>
        <ecNumber evidence="4">3.1.3.77</ecNumber>
    </recommendedName>
    <alternativeName>
        <fullName evidence="4">2,3-diketo-5-methylthio-1-phosphopentane phosphatase</fullName>
    </alternativeName>
</protein>
<dbReference type="SFLD" id="SFLDG01133">
    <property type="entry name" value="C1.5.4:_Enolase-phosphatase_Li"/>
    <property type="match status" value="1"/>
</dbReference>
<evidence type="ECO:0000256" key="3">
    <source>
        <dbReference type="ARBA" id="ARBA00023167"/>
    </source>
</evidence>
<name>A0ABP6T387_9ACTN</name>
<accession>A0ABP6T387</accession>
<keyword evidence="3 4" id="KW-0486">Methionine biosynthesis</keyword>
<keyword evidence="2 4" id="KW-0378">Hydrolase</keyword>
<comment type="pathway">
    <text evidence="4">Amino-acid biosynthesis; L-methionine biosynthesis via salvage pathway; L-methionine from S-methyl-5-thio-alpha-D-ribose 1-phosphate: step 3/6.</text>
</comment>
<dbReference type="RefSeq" id="WP_345730475.1">
    <property type="nucleotide sequence ID" value="NZ_BAAAYN010000031.1"/>
</dbReference>
<comment type="caution">
    <text evidence="5">The sequence shown here is derived from an EMBL/GenBank/DDBJ whole genome shotgun (WGS) entry which is preliminary data.</text>
</comment>
<keyword evidence="6" id="KW-1185">Reference proteome</keyword>
<evidence type="ECO:0000256" key="1">
    <source>
        <dbReference type="ARBA" id="ARBA00022605"/>
    </source>
</evidence>
<reference evidence="6" key="1">
    <citation type="journal article" date="2019" name="Int. J. Syst. Evol. Microbiol.">
        <title>The Global Catalogue of Microorganisms (GCM) 10K type strain sequencing project: providing services to taxonomists for standard genome sequencing and annotation.</title>
        <authorList>
            <consortium name="The Broad Institute Genomics Platform"/>
            <consortium name="The Broad Institute Genome Sequencing Center for Infectious Disease"/>
            <person name="Wu L."/>
            <person name="Ma J."/>
        </authorList>
    </citation>
    <scope>NUCLEOTIDE SEQUENCE [LARGE SCALE GENOMIC DNA]</scope>
    <source>
        <strain evidence="6">JCM 9458</strain>
    </source>
</reference>
<evidence type="ECO:0000256" key="4">
    <source>
        <dbReference type="HAMAP-Rule" id="MF_01681"/>
    </source>
</evidence>
<gene>
    <name evidence="4 5" type="primary">mtnC</name>
    <name evidence="5" type="ORF">GCM10020369_48320</name>
</gene>
<sequence>MTAHPLPTWTARVVVLDIEGTTSAAGFVQGDLYDYARPRLRPWIESHADDPAIADAVVAIRAEGGLAETADLDAVLAVLHGWMDSDVKATPLKTIQGQIWAAGFAAGELSSHFFDDVVPRLREWHGRGVRLAVFSSGSVASQVPWFRHADAGDLTPMIDAYFDTVSAGSKREAGSYEKIASALGVPAGEALFLTDLPAELDAARAAGWQVIGVRREGEPNYAADFGDHTVVDSFAEIHVEPEADVRAEDVAEDRA</sequence>
<dbReference type="EC" id="3.1.3.77" evidence="4"/>
<comment type="similarity">
    <text evidence="4">Belongs to the HAD-like hydrolase superfamily. MasA/MtnC family.</text>
</comment>